<keyword evidence="12" id="KW-1185">Reference proteome</keyword>
<feature type="transmembrane region" description="Helical" evidence="10">
    <location>
        <begin position="115"/>
        <end position="134"/>
    </location>
</feature>
<name>A0A7R8CVC2_LEPSM</name>
<evidence type="ECO:0000256" key="1">
    <source>
        <dbReference type="ARBA" id="ARBA00003843"/>
    </source>
</evidence>
<dbReference type="GO" id="GO:0005929">
    <property type="term" value="C:cilium"/>
    <property type="evidence" value="ECO:0007669"/>
    <property type="project" value="UniProtKB-SubCell"/>
</dbReference>
<evidence type="ECO:0000256" key="10">
    <source>
        <dbReference type="SAM" id="Phobius"/>
    </source>
</evidence>
<feature type="transmembrane region" description="Helical" evidence="10">
    <location>
        <begin position="285"/>
        <end position="305"/>
    </location>
</feature>
<dbReference type="Pfam" id="PF12799">
    <property type="entry name" value="LRR_4"/>
    <property type="match status" value="2"/>
</dbReference>
<feature type="compositionally biased region" description="Basic and acidic residues" evidence="9">
    <location>
        <begin position="736"/>
        <end position="745"/>
    </location>
</feature>
<dbReference type="AlphaFoldDB" id="A0A7R8CVC2"/>
<evidence type="ECO:0000256" key="3">
    <source>
        <dbReference type="ARBA" id="ARBA00006453"/>
    </source>
</evidence>
<feature type="transmembrane region" description="Helical" evidence="10">
    <location>
        <begin position="251"/>
        <end position="273"/>
    </location>
</feature>
<feature type="transmembrane region" description="Helical" evidence="10">
    <location>
        <begin position="213"/>
        <end position="231"/>
    </location>
</feature>
<dbReference type="InterPro" id="IPR032675">
    <property type="entry name" value="LRR_dom_sf"/>
</dbReference>
<dbReference type="Gene3D" id="3.80.10.10">
    <property type="entry name" value="Ribonuclease Inhibitor"/>
    <property type="match status" value="1"/>
</dbReference>
<dbReference type="SUPFAM" id="SSF52058">
    <property type="entry name" value="L domain-like"/>
    <property type="match status" value="1"/>
</dbReference>
<feature type="transmembrane region" description="Helical" evidence="10">
    <location>
        <begin position="317"/>
        <end position="339"/>
    </location>
</feature>
<evidence type="ECO:0000256" key="4">
    <source>
        <dbReference type="ARBA" id="ARBA00022614"/>
    </source>
</evidence>
<dbReference type="SMART" id="SM00365">
    <property type="entry name" value="LRR_SD22"/>
    <property type="match status" value="4"/>
</dbReference>
<proteinExistence type="inferred from homology"/>
<keyword evidence="10" id="KW-0812">Transmembrane</keyword>
<evidence type="ECO:0000256" key="9">
    <source>
        <dbReference type="SAM" id="MobiDB-lite"/>
    </source>
</evidence>
<comment type="similarity">
    <text evidence="3">Belongs to the DNAAF1 family.</text>
</comment>
<evidence type="ECO:0000256" key="8">
    <source>
        <dbReference type="ARBA" id="ARBA00024433"/>
    </source>
</evidence>
<evidence type="ECO:0000313" key="12">
    <source>
        <dbReference type="Proteomes" id="UP000675881"/>
    </source>
</evidence>
<keyword evidence="10" id="KW-1133">Transmembrane helix</keyword>
<comment type="subcellular location">
    <subcellularLocation>
        <location evidence="2">Cell projection</location>
        <location evidence="2">Cilium</location>
    </subcellularLocation>
</comment>
<dbReference type="Proteomes" id="UP000675881">
    <property type="component" value="Chromosome 3"/>
</dbReference>
<evidence type="ECO:0000256" key="5">
    <source>
        <dbReference type="ARBA" id="ARBA00022737"/>
    </source>
</evidence>
<dbReference type="InterPro" id="IPR001611">
    <property type="entry name" value="Leu-rich_rpt"/>
</dbReference>
<dbReference type="PANTHER" id="PTHR45973">
    <property type="entry name" value="PROTEIN PHOSPHATASE 1 REGULATORY SUBUNIT SDS22-RELATED"/>
    <property type="match status" value="1"/>
</dbReference>
<keyword evidence="7" id="KW-0966">Cell projection</keyword>
<dbReference type="InterPro" id="IPR025875">
    <property type="entry name" value="Leu-rich_rpt_4"/>
</dbReference>
<evidence type="ECO:0000313" key="11">
    <source>
        <dbReference type="EMBL" id="CAF2907548.1"/>
    </source>
</evidence>
<dbReference type="EMBL" id="HG994582">
    <property type="protein sequence ID" value="CAF2907548.1"/>
    <property type="molecule type" value="Genomic_DNA"/>
</dbReference>
<reference evidence="11" key="1">
    <citation type="submission" date="2021-02" db="EMBL/GenBank/DDBJ databases">
        <authorList>
            <person name="Bekaert M."/>
        </authorList>
    </citation>
    <scope>NUCLEOTIDE SEQUENCE</scope>
    <source>
        <strain evidence="11">IoA-00</strain>
    </source>
</reference>
<gene>
    <name evidence="11" type="ORF">LSAA_7485</name>
</gene>
<evidence type="ECO:0000256" key="7">
    <source>
        <dbReference type="ARBA" id="ARBA00023273"/>
    </source>
</evidence>
<dbReference type="InterPro" id="IPR050576">
    <property type="entry name" value="Cilia_flagella_integrity"/>
</dbReference>
<keyword evidence="4" id="KW-0433">Leucine-rich repeat</keyword>
<keyword evidence="5" id="KW-0677">Repeat</keyword>
<dbReference type="OrthoDB" id="6370447at2759"/>
<protein>
    <recommendedName>
        <fullName evidence="8">Dynein axonemal assembly factor 1 homolog</fullName>
    </recommendedName>
</protein>
<keyword evidence="6" id="KW-0969">Cilium</keyword>
<feature type="transmembrane region" description="Helical" evidence="10">
    <location>
        <begin position="35"/>
        <end position="55"/>
    </location>
</feature>
<accession>A0A7R8CVC2</accession>
<feature type="region of interest" description="Disordered" evidence="9">
    <location>
        <begin position="735"/>
        <end position="754"/>
    </location>
</feature>
<dbReference type="PANTHER" id="PTHR45973:SF9">
    <property type="entry name" value="LEUCINE-RICH REPEAT-CONTAINING PROTEIN 46"/>
    <property type="match status" value="1"/>
</dbReference>
<evidence type="ECO:0000256" key="6">
    <source>
        <dbReference type="ARBA" id="ARBA00023069"/>
    </source>
</evidence>
<organism evidence="11 12">
    <name type="scientific">Lepeophtheirus salmonis</name>
    <name type="common">Salmon louse</name>
    <name type="synonym">Caligus salmonis</name>
    <dbReference type="NCBI Taxonomy" id="72036"/>
    <lineage>
        <taxon>Eukaryota</taxon>
        <taxon>Metazoa</taxon>
        <taxon>Ecdysozoa</taxon>
        <taxon>Arthropoda</taxon>
        <taxon>Crustacea</taxon>
        <taxon>Multicrustacea</taxon>
        <taxon>Hexanauplia</taxon>
        <taxon>Copepoda</taxon>
        <taxon>Siphonostomatoida</taxon>
        <taxon>Caligidae</taxon>
        <taxon>Lepeophtheirus</taxon>
    </lineage>
</organism>
<keyword evidence="10" id="KW-0472">Membrane</keyword>
<evidence type="ECO:0000256" key="2">
    <source>
        <dbReference type="ARBA" id="ARBA00004138"/>
    </source>
</evidence>
<dbReference type="PROSITE" id="PS51450">
    <property type="entry name" value="LRR"/>
    <property type="match status" value="3"/>
</dbReference>
<feature type="transmembrane region" description="Helical" evidence="10">
    <location>
        <begin position="146"/>
        <end position="168"/>
    </location>
</feature>
<sequence>MICDSNESVVRQAQDWLRARDHWIRVIIDFGPLRSIGAILFTLTLTIFVFYLVFIEYVRLRVLENLYGIIPCSQPRIDIIIDSLFEYSLLANTLLLIVCTTGCTRWLLVPWLTIYALDILTLIAISMYLFIFPMPLISENRMEHSLLRGIGLIPLLLAVALTYCWMVVRALYTEMNESGTNDNAPSASMGPVSTNNNSPKICCPLKLRMGVQILGGILTIVSLNLLIAHYLKLDDVIADKYERLFGEKPAARIQVMISSSIVLCIFVNILVIFGGSGGRWRRALLLPWLIVYGFIIMGAIGAHQWFTTLCWVEEKVYGLVCLITGFLGLVLWTLVWLVAAEASEKPKLLIARNPLGFQRLQTKYIIIIITLNTMNALKNPIRKRNHCINSKLLKDICRQHDLYMTPRLNDVIYLHHKGFTHIENLEEFVGLKSLWLDHNNIQKIENIGHMTLLKCLFLQNNKIETLSHLDSLSNLTTLNLSNNYITSLKGIEVLSKLRTLEVSRNKLKSSEDIESILCCTELSCLDMGAESLRVLKLVGNPFPRKTKEYRRNMILKCKALTYLDTRPISDKERSFVNAWALGGLGAERDLKEKYLRDEQKSIEDGIKKLLEYRNANLEKRGIRNEAELLQAEVERGRELMDEYHASSSPHHVAFDDLVKDASEVMDSIIPSLNIQESDFDLKTLKTDATENGHDMTYIPLKNNIIHGGDRNAIEGNKCSKNNEAPVLEIDSITDEDSFKSEKSAEGIDEESSSHDVMSLLENNVTDIVCRKDDEENKSSWNEEGTIEGIDSITYEDSFKSTEGIDEESPSYEEHQLILSNVCSSISEISVRESNDLESKDNLKDLKNVI</sequence>
<comment type="function">
    <text evidence="1">Cilium-specific protein required for cilia structures.</text>
</comment>
<feature type="transmembrane region" description="Helical" evidence="10">
    <location>
        <begin position="89"/>
        <end position="108"/>
    </location>
</feature>